<gene>
    <name evidence="1" type="ORF">B0H67DRAFT_583508</name>
</gene>
<dbReference type="AlphaFoldDB" id="A0AA40DSY9"/>
<comment type="caution">
    <text evidence="1">The sequence shown here is derived from an EMBL/GenBank/DDBJ whole genome shotgun (WGS) entry which is preliminary data.</text>
</comment>
<protein>
    <submittedName>
        <fullName evidence="1">Uncharacterized protein</fullName>
    </submittedName>
</protein>
<evidence type="ECO:0000313" key="1">
    <source>
        <dbReference type="EMBL" id="KAK0710823.1"/>
    </source>
</evidence>
<dbReference type="EMBL" id="JAUKUA010000005">
    <property type="protein sequence ID" value="KAK0710823.1"/>
    <property type="molecule type" value="Genomic_DNA"/>
</dbReference>
<reference evidence="1" key="1">
    <citation type="submission" date="2023-06" db="EMBL/GenBank/DDBJ databases">
        <title>Genome-scale phylogeny and comparative genomics of the fungal order Sordariales.</title>
        <authorList>
            <consortium name="Lawrence Berkeley National Laboratory"/>
            <person name="Hensen N."/>
            <person name="Bonometti L."/>
            <person name="Westerberg I."/>
            <person name="Brannstrom I.O."/>
            <person name="Guillou S."/>
            <person name="Cros-Aarteil S."/>
            <person name="Calhoun S."/>
            <person name="Haridas S."/>
            <person name="Kuo A."/>
            <person name="Mondo S."/>
            <person name="Pangilinan J."/>
            <person name="Riley R."/>
            <person name="Labutti K."/>
            <person name="Andreopoulos B."/>
            <person name="Lipzen A."/>
            <person name="Chen C."/>
            <person name="Yanf M."/>
            <person name="Daum C."/>
            <person name="Ng V."/>
            <person name="Clum A."/>
            <person name="Steindorff A."/>
            <person name="Ohm R."/>
            <person name="Martin F."/>
            <person name="Silar P."/>
            <person name="Natvig D."/>
            <person name="Lalanne C."/>
            <person name="Gautier V."/>
            <person name="Ament-Velasquez S.L."/>
            <person name="Kruys A."/>
            <person name="Hutchinson M.I."/>
            <person name="Powell A.J."/>
            <person name="Barry K."/>
            <person name="Miller A.N."/>
            <person name="Grigoriev I.V."/>
            <person name="Debuchy R."/>
            <person name="Gladieux P."/>
            <person name="Thoren M.H."/>
            <person name="Johannesson H."/>
        </authorList>
    </citation>
    <scope>NUCLEOTIDE SEQUENCE</scope>
    <source>
        <strain evidence="1">SMH4607-1</strain>
    </source>
</reference>
<sequence length="57" mass="6044">MCSLQINVWEVLAGRLLSTMGTSDNLYGLVYSTRPNGKWLASVAYTAAGISATQCCG</sequence>
<name>A0AA40DSY9_9PEZI</name>
<keyword evidence="2" id="KW-1185">Reference proteome</keyword>
<accession>A0AA40DSY9</accession>
<evidence type="ECO:0000313" key="2">
    <source>
        <dbReference type="Proteomes" id="UP001172102"/>
    </source>
</evidence>
<organism evidence="1 2">
    <name type="scientific">Lasiosphaeris hirsuta</name>
    <dbReference type="NCBI Taxonomy" id="260670"/>
    <lineage>
        <taxon>Eukaryota</taxon>
        <taxon>Fungi</taxon>
        <taxon>Dikarya</taxon>
        <taxon>Ascomycota</taxon>
        <taxon>Pezizomycotina</taxon>
        <taxon>Sordariomycetes</taxon>
        <taxon>Sordariomycetidae</taxon>
        <taxon>Sordariales</taxon>
        <taxon>Lasiosphaeriaceae</taxon>
        <taxon>Lasiosphaeris</taxon>
    </lineage>
</organism>
<proteinExistence type="predicted"/>
<dbReference type="Proteomes" id="UP001172102">
    <property type="component" value="Unassembled WGS sequence"/>
</dbReference>